<dbReference type="InterPro" id="IPR006802">
    <property type="entry name" value="Radial_spoke"/>
</dbReference>
<dbReference type="EnsemblMetazoa" id="XM_003384531.3">
    <property type="protein sequence ID" value="XP_003384579.1"/>
    <property type="gene ID" value="LOC100632401"/>
</dbReference>
<keyword evidence="5" id="KW-0966">Cell projection</keyword>
<keyword evidence="4" id="KW-0206">Cytoskeleton</keyword>
<dbReference type="KEGG" id="aqu:100632401"/>
<dbReference type="eggNOG" id="ENOG502QSU4">
    <property type="taxonomic scope" value="Eukaryota"/>
</dbReference>
<proteinExistence type="predicted"/>
<evidence type="ECO:0000256" key="4">
    <source>
        <dbReference type="ARBA" id="ARBA00023212"/>
    </source>
</evidence>
<keyword evidence="2" id="KW-0963">Cytoplasm</keyword>
<dbReference type="OMA" id="CVYFGNG"/>
<dbReference type="GO" id="GO:0060294">
    <property type="term" value="P:cilium movement involved in cell motility"/>
    <property type="evidence" value="ECO:0007669"/>
    <property type="project" value="InterPro"/>
</dbReference>
<reference evidence="7" key="2">
    <citation type="submission" date="2017-05" db="UniProtKB">
        <authorList>
            <consortium name="EnsemblMetazoa"/>
        </authorList>
    </citation>
    <scope>IDENTIFICATION</scope>
</reference>
<dbReference type="Proteomes" id="UP000007879">
    <property type="component" value="Unassembled WGS sequence"/>
</dbReference>
<keyword evidence="8" id="KW-1185">Reference proteome</keyword>
<gene>
    <name evidence="7" type="primary">100632401</name>
</gene>
<dbReference type="Pfam" id="PF04712">
    <property type="entry name" value="Radial_spoke"/>
    <property type="match status" value="1"/>
</dbReference>
<organism evidence="7">
    <name type="scientific">Amphimedon queenslandica</name>
    <name type="common">Sponge</name>
    <dbReference type="NCBI Taxonomy" id="400682"/>
    <lineage>
        <taxon>Eukaryota</taxon>
        <taxon>Metazoa</taxon>
        <taxon>Porifera</taxon>
        <taxon>Demospongiae</taxon>
        <taxon>Heteroscleromorpha</taxon>
        <taxon>Haplosclerida</taxon>
        <taxon>Niphatidae</taxon>
        <taxon>Amphimedon</taxon>
    </lineage>
</organism>
<evidence type="ECO:0000256" key="5">
    <source>
        <dbReference type="ARBA" id="ARBA00023273"/>
    </source>
</evidence>
<feature type="region of interest" description="Disordered" evidence="6">
    <location>
        <begin position="498"/>
        <end position="519"/>
    </location>
</feature>
<evidence type="ECO:0000256" key="6">
    <source>
        <dbReference type="SAM" id="MobiDB-lite"/>
    </source>
</evidence>
<comment type="subcellular location">
    <subcellularLocation>
        <location evidence="1">Cytoplasm</location>
        <location evidence="1">Cytoskeleton</location>
        <location evidence="1">Cilium axoneme</location>
    </subcellularLocation>
</comment>
<feature type="compositionally biased region" description="Acidic residues" evidence="6">
    <location>
        <begin position="506"/>
        <end position="519"/>
    </location>
</feature>
<dbReference type="STRING" id="400682.A0A1X7VE90"/>
<dbReference type="PANTHER" id="PTHR13159:SF0">
    <property type="entry name" value="RADIAL SPOKE HEAD 6 HOMOLOG A"/>
    <property type="match status" value="1"/>
</dbReference>
<dbReference type="CDD" id="cd22963">
    <property type="entry name" value="DD_CrRSP4-like"/>
    <property type="match status" value="1"/>
</dbReference>
<feature type="region of interest" description="Disordered" evidence="6">
    <location>
        <begin position="472"/>
        <end position="491"/>
    </location>
</feature>
<feature type="region of interest" description="Disordered" evidence="6">
    <location>
        <begin position="371"/>
        <end position="391"/>
    </location>
</feature>
<keyword evidence="3" id="KW-0969">Cilium</keyword>
<dbReference type="AlphaFoldDB" id="A0A1X7VE90"/>
<name>A0A1X7VE90_AMPQE</name>
<dbReference type="GO" id="GO:0035082">
    <property type="term" value="P:axoneme assembly"/>
    <property type="evidence" value="ECO:0007669"/>
    <property type="project" value="TreeGrafter"/>
</dbReference>
<evidence type="ECO:0000313" key="7">
    <source>
        <dbReference type="EnsemblMetazoa" id="Aqu2.1.38356_001"/>
    </source>
</evidence>
<dbReference type="InParanoid" id="A0A1X7VE90"/>
<protein>
    <submittedName>
        <fullName evidence="7">Uncharacterized protein</fullName>
    </submittedName>
</protein>
<evidence type="ECO:0000256" key="3">
    <source>
        <dbReference type="ARBA" id="ARBA00023069"/>
    </source>
</evidence>
<sequence>MENAHLEEQVHAAKAFFLNTSDGDSSNLYDHLAECLGKILEERPDNALGKFEEISRSVKREKLSPRPDVIQDSQGISSRAEVATIQKSLFMSSQGEDGDAEFDDEVDVPFPNLMDVMSNFEQGGIGIGKDQAYRIFLALKQLTTQQPLASVRFWGIIFGIEASYIIAEGEYQEGHEEEEEEEEEEEAKQEDQDGDGEGKDNEEDSEEKDVLPESQWKPPPVIPKEETRMGTNKKVYFVCNTPGDKWVKLPHVKPAEIVAARCIRKLFTGNLESPVVGYPPFPGREEHLLRAQIGRISATTQISPAGYYMCEEEEDEGEDDAPKPIEVNPEFEMGKLSEYADGSMNNWSHHIQYILPQGRCQWFNPVPKADDEFEEDEEDEDKEQPEELEPETGPQILTAVAEDERVEGMPAWSARLSSSIIPQYAVAVVSSNLWPGAHAYVSGKNNFENIYIGWGLKYSSTPFNPLLPPAVQDEFPTGADITETKDPTAEEEAALKALQEEAEKAAEEEEEPEDSEDEG</sequence>
<feature type="compositionally biased region" description="Acidic residues" evidence="6">
    <location>
        <begin position="175"/>
        <end position="207"/>
    </location>
</feature>
<feature type="compositionally biased region" description="Acidic residues" evidence="6">
    <location>
        <begin position="371"/>
        <end position="390"/>
    </location>
</feature>
<evidence type="ECO:0000313" key="8">
    <source>
        <dbReference type="Proteomes" id="UP000007879"/>
    </source>
</evidence>
<evidence type="ECO:0000256" key="1">
    <source>
        <dbReference type="ARBA" id="ARBA00004430"/>
    </source>
</evidence>
<dbReference type="OrthoDB" id="272202at2759"/>
<accession>A0A1X7VE90</accession>
<reference evidence="8" key="1">
    <citation type="journal article" date="2010" name="Nature">
        <title>The Amphimedon queenslandica genome and the evolution of animal complexity.</title>
        <authorList>
            <person name="Srivastava M."/>
            <person name="Simakov O."/>
            <person name="Chapman J."/>
            <person name="Fahey B."/>
            <person name="Gauthier M.E."/>
            <person name="Mitros T."/>
            <person name="Richards G.S."/>
            <person name="Conaco C."/>
            <person name="Dacre M."/>
            <person name="Hellsten U."/>
            <person name="Larroux C."/>
            <person name="Putnam N.H."/>
            <person name="Stanke M."/>
            <person name="Adamska M."/>
            <person name="Darling A."/>
            <person name="Degnan S.M."/>
            <person name="Oakley T.H."/>
            <person name="Plachetzki D.C."/>
            <person name="Zhai Y."/>
            <person name="Adamski M."/>
            <person name="Calcino A."/>
            <person name="Cummins S.F."/>
            <person name="Goodstein D.M."/>
            <person name="Harris C."/>
            <person name="Jackson D.J."/>
            <person name="Leys S.P."/>
            <person name="Shu S."/>
            <person name="Woodcroft B.J."/>
            <person name="Vervoort M."/>
            <person name="Kosik K.S."/>
            <person name="Manning G."/>
            <person name="Degnan B.M."/>
            <person name="Rokhsar D.S."/>
        </authorList>
    </citation>
    <scope>NUCLEOTIDE SEQUENCE [LARGE SCALE GENOMIC DNA]</scope>
</reference>
<dbReference type="PANTHER" id="PTHR13159">
    <property type="entry name" value="RADIAL SPOKEHEAD-RELATED"/>
    <property type="match status" value="1"/>
</dbReference>
<dbReference type="GO" id="GO:0001534">
    <property type="term" value="C:radial spoke"/>
    <property type="evidence" value="ECO:0007669"/>
    <property type="project" value="InterPro"/>
</dbReference>
<evidence type="ECO:0000256" key="2">
    <source>
        <dbReference type="ARBA" id="ARBA00022490"/>
    </source>
</evidence>
<feature type="region of interest" description="Disordered" evidence="6">
    <location>
        <begin position="171"/>
        <end position="227"/>
    </location>
</feature>
<dbReference type="EnsemblMetazoa" id="Aqu2.1.38356_001">
    <property type="protein sequence ID" value="Aqu2.1.38356_001"/>
    <property type="gene ID" value="Aqu2.1.38356"/>
</dbReference>